<keyword evidence="2" id="KW-0282">Flagellum</keyword>
<organism evidence="2 3">
    <name type="scientific">Alkalibaculum bacchi</name>
    <dbReference type="NCBI Taxonomy" id="645887"/>
    <lineage>
        <taxon>Bacteria</taxon>
        <taxon>Bacillati</taxon>
        <taxon>Bacillota</taxon>
        <taxon>Clostridia</taxon>
        <taxon>Eubacteriales</taxon>
        <taxon>Eubacteriaceae</taxon>
        <taxon>Alkalibaculum</taxon>
    </lineage>
</organism>
<dbReference type="PANTHER" id="PTHR37166:SF1">
    <property type="entry name" value="PROTEIN FLAG"/>
    <property type="match status" value="1"/>
</dbReference>
<evidence type="ECO:0000313" key="3">
    <source>
        <dbReference type="Proteomes" id="UP000253490"/>
    </source>
</evidence>
<dbReference type="Gene3D" id="3.30.160.170">
    <property type="entry name" value="FlaG-like"/>
    <property type="match status" value="1"/>
</dbReference>
<feature type="region of interest" description="Disordered" evidence="1">
    <location>
        <begin position="1"/>
        <end position="30"/>
    </location>
</feature>
<keyword evidence="3" id="KW-1185">Reference proteome</keyword>
<dbReference type="PANTHER" id="PTHR37166">
    <property type="entry name" value="PROTEIN FLAG"/>
    <property type="match status" value="1"/>
</dbReference>
<dbReference type="InterPro" id="IPR005186">
    <property type="entry name" value="FlaG"/>
</dbReference>
<proteinExistence type="predicted"/>
<reference evidence="2 3" key="1">
    <citation type="submission" date="2018-06" db="EMBL/GenBank/DDBJ databases">
        <title>Genomic Encyclopedia of Type Strains, Phase IV (KMG-IV): sequencing the most valuable type-strain genomes for metagenomic binning, comparative biology and taxonomic classification.</title>
        <authorList>
            <person name="Goeker M."/>
        </authorList>
    </citation>
    <scope>NUCLEOTIDE SEQUENCE [LARGE SCALE GENOMIC DNA]</scope>
    <source>
        <strain evidence="2 3">DSM 22112</strain>
    </source>
</reference>
<dbReference type="EMBL" id="QNRX01000001">
    <property type="protein sequence ID" value="RBP70115.1"/>
    <property type="molecule type" value="Genomic_DNA"/>
</dbReference>
<evidence type="ECO:0000256" key="1">
    <source>
        <dbReference type="SAM" id="MobiDB-lite"/>
    </source>
</evidence>
<dbReference type="InterPro" id="IPR035924">
    <property type="entry name" value="FlaG-like_sf"/>
</dbReference>
<keyword evidence="2" id="KW-0969">Cilium</keyword>
<comment type="caution">
    <text evidence="2">The sequence shown here is derived from an EMBL/GenBank/DDBJ whole genome shotgun (WGS) entry which is preliminary data.</text>
</comment>
<name>A0A366II32_9FIRM</name>
<feature type="compositionally biased region" description="Basic and acidic residues" evidence="1">
    <location>
        <begin position="16"/>
        <end position="30"/>
    </location>
</feature>
<dbReference type="Proteomes" id="UP000253490">
    <property type="component" value="Unassembled WGS sequence"/>
</dbReference>
<gene>
    <name evidence="2" type="ORF">DES36_101170</name>
</gene>
<accession>A0A366II32</accession>
<dbReference type="AlphaFoldDB" id="A0A366II32"/>
<evidence type="ECO:0000313" key="2">
    <source>
        <dbReference type="EMBL" id="RBP70115.1"/>
    </source>
</evidence>
<keyword evidence="2" id="KW-0966">Cell projection</keyword>
<dbReference type="OrthoDB" id="9799867at2"/>
<sequence length="122" mass="14341">MIHITRPITQTQKTVPKTEDKSLDNHLSERKAPELVVYSKEQGQARDYSREDLERAVEDSNELIFRNEEQFKFEIHERTNRIMVKLVNTQTDEIIKEIPPEKILDLVANIWDLVGILVDERA</sequence>
<dbReference type="RefSeq" id="WP_113919324.1">
    <property type="nucleotide sequence ID" value="NZ_CALNCS010000100.1"/>
</dbReference>
<dbReference type="Pfam" id="PF03646">
    <property type="entry name" value="FlaG"/>
    <property type="match status" value="1"/>
</dbReference>
<protein>
    <submittedName>
        <fullName evidence="2">Flagellar protein FlaG</fullName>
    </submittedName>
</protein>
<dbReference type="SUPFAM" id="SSF160214">
    <property type="entry name" value="FlaG-like"/>
    <property type="match status" value="1"/>
</dbReference>